<organism evidence="7 8">
    <name type="scientific">Ogataea philodendri</name>
    <dbReference type="NCBI Taxonomy" id="1378263"/>
    <lineage>
        <taxon>Eukaryota</taxon>
        <taxon>Fungi</taxon>
        <taxon>Dikarya</taxon>
        <taxon>Ascomycota</taxon>
        <taxon>Saccharomycotina</taxon>
        <taxon>Pichiomycetes</taxon>
        <taxon>Pichiales</taxon>
        <taxon>Pichiaceae</taxon>
        <taxon>Ogataea</taxon>
    </lineage>
</organism>
<feature type="domain" description="Septin-type G" evidence="6">
    <location>
        <begin position="102"/>
        <end position="364"/>
    </location>
</feature>
<dbReference type="Gene3D" id="3.40.50.300">
    <property type="entry name" value="P-loop containing nucleotide triphosphate hydrolases"/>
    <property type="match status" value="1"/>
</dbReference>
<dbReference type="GO" id="GO:0005938">
    <property type="term" value="C:cell cortex"/>
    <property type="evidence" value="ECO:0007669"/>
    <property type="project" value="UniProtKB-ARBA"/>
</dbReference>
<evidence type="ECO:0000256" key="2">
    <source>
        <dbReference type="ARBA" id="ARBA00022741"/>
    </source>
</evidence>
<dbReference type="PIRSF" id="PIRSF006698">
    <property type="entry name" value="Septin"/>
    <property type="match status" value="1"/>
</dbReference>
<keyword evidence="8" id="KW-1185">Reference proteome</keyword>
<name>A0A9P8P5V8_9ASCO</name>
<gene>
    <name evidence="7" type="ORF">OGAPHI_003808</name>
</gene>
<dbReference type="GO" id="GO:0005935">
    <property type="term" value="C:cellular bud neck"/>
    <property type="evidence" value="ECO:0007669"/>
    <property type="project" value="UniProtKB-SubCell"/>
</dbReference>
<evidence type="ECO:0000256" key="1">
    <source>
        <dbReference type="ARBA" id="ARBA00004266"/>
    </source>
</evidence>
<dbReference type="Pfam" id="PF00735">
    <property type="entry name" value="Septin"/>
    <property type="match status" value="1"/>
</dbReference>
<dbReference type="GO" id="GO:0032156">
    <property type="term" value="C:septin cytoskeleton"/>
    <property type="evidence" value="ECO:0007669"/>
    <property type="project" value="UniProtKB-ARBA"/>
</dbReference>
<feature type="region of interest" description="Disordered" evidence="5">
    <location>
        <begin position="23"/>
        <end position="64"/>
    </location>
</feature>
<comment type="subcellular location">
    <subcellularLocation>
        <location evidence="1">Bud neck</location>
    </subcellularLocation>
</comment>
<dbReference type="OrthoDB" id="416553at2759"/>
<dbReference type="AlphaFoldDB" id="A0A9P8P5V8"/>
<dbReference type="Proteomes" id="UP000769157">
    <property type="component" value="Unassembled WGS sequence"/>
</dbReference>
<evidence type="ECO:0000256" key="4">
    <source>
        <dbReference type="RuleBase" id="RU004560"/>
    </source>
</evidence>
<dbReference type="EMBL" id="JAEUBE010000295">
    <property type="protein sequence ID" value="KAH3665620.1"/>
    <property type="molecule type" value="Genomic_DNA"/>
</dbReference>
<reference evidence="7" key="2">
    <citation type="submission" date="2021-01" db="EMBL/GenBank/DDBJ databases">
        <authorList>
            <person name="Schikora-Tamarit M.A."/>
        </authorList>
    </citation>
    <scope>NUCLEOTIDE SEQUENCE</scope>
    <source>
        <strain evidence="7">CBS6075</strain>
    </source>
</reference>
<dbReference type="GeneID" id="70235773"/>
<dbReference type="GO" id="GO:0005525">
    <property type="term" value="F:GTP binding"/>
    <property type="evidence" value="ECO:0007669"/>
    <property type="project" value="UniProtKB-KW"/>
</dbReference>
<evidence type="ECO:0000256" key="5">
    <source>
        <dbReference type="SAM" id="MobiDB-lite"/>
    </source>
</evidence>
<comment type="similarity">
    <text evidence="4">Belongs to the TRAFAC class TrmE-Era-EngA-EngB-Septin-like GTPase superfamily. Septin GTPase family.</text>
</comment>
<protein>
    <recommendedName>
        <fullName evidence="6">Septin-type G domain-containing protein</fullName>
    </recommendedName>
</protein>
<accession>A0A9P8P5V8</accession>
<dbReference type="PANTHER" id="PTHR18884">
    <property type="entry name" value="SEPTIN"/>
    <property type="match status" value="1"/>
</dbReference>
<dbReference type="CDD" id="cd01850">
    <property type="entry name" value="CDC_Septin"/>
    <property type="match status" value="1"/>
</dbReference>
<evidence type="ECO:0000256" key="3">
    <source>
        <dbReference type="ARBA" id="ARBA00023134"/>
    </source>
</evidence>
<comment type="caution">
    <text evidence="7">The sequence shown here is derived from an EMBL/GenBank/DDBJ whole genome shotgun (WGS) entry which is preliminary data.</text>
</comment>
<dbReference type="InterPro" id="IPR016491">
    <property type="entry name" value="Septin"/>
</dbReference>
<keyword evidence="3 4" id="KW-0342">GTP-binding</keyword>
<sequence>MATKVDEFADKRVISSIDLFSPPSASLKSDNIDLDAEPSNKSAGGPLEAENLAPSTSSSSTLIKDDEFPTHYNMESAIANMYPGDVGLACLPILKRLHALKKGAHFTIMVVGEAGTGKTSFINTLFDTVVCEPTTELGGLSGKTTEIVSHKIELVEDNFLLRLNVIDTPGFGDYIDNRYCWYPIVRYIDEQYRRAVYQENQPDRSSTSHSEIHVCLYFIVPSATGLSQIDIEAMKNLSTRVNLVPVISKADAFTADELSSFKQRVKKSLKEHDISICELFDKTGGANLISEMPFCVLNSQGTYENAKGQLVRGRKYKWGVAEVDNAAHCDFVKLREFLMGTNMADLISSTENYYENYRRDFMRYRLGKAMELTISSEELAALNIENQDGETIVPDNNGSWKTVQKEDGSTHPNIQQVIESKASVGVLRMLNTLNLRETERELVEMNPAYLDSEKTMKKRFTEIVQAQNQKFKDWKRALFERQDKFNKDIEQIHKRLVNLQDEIKAYDG</sequence>
<dbReference type="SUPFAM" id="SSF52540">
    <property type="entry name" value="P-loop containing nucleoside triphosphate hydrolases"/>
    <property type="match status" value="1"/>
</dbReference>
<evidence type="ECO:0000313" key="7">
    <source>
        <dbReference type="EMBL" id="KAH3665620.1"/>
    </source>
</evidence>
<dbReference type="RefSeq" id="XP_046060824.1">
    <property type="nucleotide sequence ID" value="XM_046204819.1"/>
</dbReference>
<reference evidence="7" key="1">
    <citation type="journal article" date="2021" name="Open Biol.">
        <title>Shared evolutionary footprints suggest mitochondrial oxidative damage underlies multiple complex I losses in fungi.</title>
        <authorList>
            <person name="Schikora-Tamarit M.A."/>
            <person name="Marcet-Houben M."/>
            <person name="Nosek J."/>
            <person name="Gabaldon T."/>
        </authorList>
    </citation>
    <scope>NUCLEOTIDE SEQUENCE</scope>
    <source>
        <strain evidence="7">CBS6075</strain>
    </source>
</reference>
<evidence type="ECO:0000259" key="6">
    <source>
        <dbReference type="PROSITE" id="PS51719"/>
    </source>
</evidence>
<feature type="compositionally biased region" description="Polar residues" evidence="5">
    <location>
        <begin position="53"/>
        <end position="62"/>
    </location>
</feature>
<dbReference type="InterPro" id="IPR030379">
    <property type="entry name" value="G_SEPTIN_dom"/>
</dbReference>
<keyword evidence="2 4" id="KW-0547">Nucleotide-binding</keyword>
<dbReference type="PROSITE" id="PS51719">
    <property type="entry name" value="G_SEPTIN"/>
    <property type="match status" value="1"/>
</dbReference>
<dbReference type="InterPro" id="IPR027417">
    <property type="entry name" value="P-loop_NTPase"/>
</dbReference>
<evidence type="ECO:0000313" key="8">
    <source>
        <dbReference type="Proteomes" id="UP000769157"/>
    </source>
</evidence>
<proteinExistence type="inferred from homology"/>